<reference evidence="2 3" key="1">
    <citation type="journal article" date="2014" name="Genome Announc.">
        <title>Trypanosoma cruzi Clone Dm28c Draft Genome Sequence.</title>
        <authorList>
            <person name="Grisard E.C."/>
            <person name="Teixeira S.M."/>
            <person name="de Almeida L.G."/>
            <person name="Stoco P.H."/>
            <person name="Gerber A.L."/>
            <person name="Talavera-Lopez C."/>
            <person name="Lima O.C."/>
            <person name="Andersson B."/>
            <person name="de Vasconcelos A.T."/>
        </authorList>
    </citation>
    <scope>NUCLEOTIDE SEQUENCE [LARGE SCALE GENOMIC DNA]</scope>
    <source>
        <strain evidence="2 3">Dm28c</strain>
    </source>
</reference>
<protein>
    <submittedName>
        <fullName evidence="2">Uncharacterized protein</fullName>
    </submittedName>
</protein>
<feature type="compositionally biased region" description="Polar residues" evidence="1">
    <location>
        <begin position="140"/>
        <end position="153"/>
    </location>
</feature>
<feature type="compositionally biased region" description="Polar residues" evidence="1">
    <location>
        <begin position="47"/>
        <end position="57"/>
    </location>
</feature>
<dbReference type="Proteomes" id="UP000017861">
    <property type="component" value="Unassembled WGS sequence"/>
</dbReference>
<dbReference type="EMBL" id="AYLP01000545">
    <property type="protein sequence ID" value="ESS58962.1"/>
    <property type="molecule type" value="Genomic_DNA"/>
</dbReference>
<sequence length="213" mass="24040">MCVFNGWRRQRQRQYIRHVSEEQNRTPTQRAGHETVRKGQHGGPSPTEKSSNTTIHGGSSVCAGQPSRGATRLTPNRKGQTVREREMNGCRQEALTINMAREQAATPRRNTGAKGKKARSSTNKRQTRKAPPRPRPGRQLHTSPHKQTPSRCRQSAEEKIQPSTQQYRTRSKQSPKEPHAEAIPHPSMTRRLTPCGHTERTISSIEIIRPPSL</sequence>
<feature type="compositionally biased region" description="Basic residues" evidence="1">
    <location>
        <begin position="125"/>
        <end position="138"/>
    </location>
</feature>
<name>V5AZ69_TRYCR</name>
<proteinExistence type="predicted"/>
<evidence type="ECO:0000256" key="1">
    <source>
        <dbReference type="SAM" id="MobiDB-lite"/>
    </source>
</evidence>
<organism evidence="2 3">
    <name type="scientific">Trypanosoma cruzi Dm28c</name>
    <dbReference type="NCBI Taxonomy" id="1416333"/>
    <lineage>
        <taxon>Eukaryota</taxon>
        <taxon>Discoba</taxon>
        <taxon>Euglenozoa</taxon>
        <taxon>Kinetoplastea</taxon>
        <taxon>Metakinetoplastina</taxon>
        <taxon>Trypanosomatida</taxon>
        <taxon>Trypanosomatidae</taxon>
        <taxon>Trypanosoma</taxon>
        <taxon>Schizotrypanum</taxon>
    </lineage>
</organism>
<comment type="caution">
    <text evidence="2">The sequence shown here is derived from an EMBL/GenBank/DDBJ whole genome shotgun (WGS) entry which is preliminary data.</text>
</comment>
<dbReference type="VEuPathDB" id="TriTrypDB:TCDM_12337"/>
<evidence type="ECO:0000313" key="2">
    <source>
        <dbReference type="EMBL" id="ESS58962.1"/>
    </source>
</evidence>
<dbReference type="AlphaFoldDB" id="V5AZ69"/>
<accession>V5AZ69</accession>
<feature type="region of interest" description="Disordered" evidence="1">
    <location>
        <begin position="1"/>
        <end position="213"/>
    </location>
</feature>
<evidence type="ECO:0000313" key="3">
    <source>
        <dbReference type="Proteomes" id="UP000017861"/>
    </source>
</evidence>
<gene>
    <name evidence="2" type="ORF">TCDM_12337</name>
</gene>